<evidence type="ECO:0000313" key="5">
    <source>
        <dbReference type="Proteomes" id="UP001595528"/>
    </source>
</evidence>
<evidence type="ECO:0000313" key="4">
    <source>
        <dbReference type="EMBL" id="MFC3228527.1"/>
    </source>
</evidence>
<feature type="domain" description="AMP-dependent synthetase/ligase" evidence="3">
    <location>
        <begin position="33"/>
        <end position="424"/>
    </location>
</feature>
<organism evidence="4 5">
    <name type="scientific">Marinibaculum pumilum</name>
    <dbReference type="NCBI Taxonomy" id="1766165"/>
    <lineage>
        <taxon>Bacteria</taxon>
        <taxon>Pseudomonadati</taxon>
        <taxon>Pseudomonadota</taxon>
        <taxon>Alphaproteobacteria</taxon>
        <taxon>Rhodospirillales</taxon>
        <taxon>Rhodospirillaceae</taxon>
        <taxon>Marinibaculum</taxon>
    </lineage>
</organism>
<evidence type="ECO:0000259" key="3">
    <source>
        <dbReference type="Pfam" id="PF00501"/>
    </source>
</evidence>
<dbReference type="EMBL" id="JBHRTR010000028">
    <property type="protein sequence ID" value="MFC3228527.1"/>
    <property type="molecule type" value="Genomic_DNA"/>
</dbReference>
<reference evidence="5" key="1">
    <citation type="journal article" date="2019" name="Int. J. Syst. Evol. Microbiol.">
        <title>The Global Catalogue of Microorganisms (GCM) 10K type strain sequencing project: providing services to taxonomists for standard genome sequencing and annotation.</title>
        <authorList>
            <consortium name="The Broad Institute Genomics Platform"/>
            <consortium name="The Broad Institute Genome Sequencing Center for Infectious Disease"/>
            <person name="Wu L."/>
            <person name="Ma J."/>
        </authorList>
    </citation>
    <scope>NUCLEOTIDE SEQUENCE [LARGE SCALE GENOMIC DNA]</scope>
    <source>
        <strain evidence="5">KCTC 42964</strain>
    </source>
</reference>
<protein>
    <submittedName>
        <fullName evidence="4">AMP-binding protein</fullName>
    </submittedName>
</protein>
<comment type="caution">
    <text evidence="4">The sequence shown here is derived from an EMBL/GenBank/DDBJ whole genome shotgun (WGS) entry which is preliminary data.</text>
</comment>
<keyword evidence="1" id="KW-0547">Nucleotide-binding</keyword>
<keyword evidence="5" id="KW-1185">Reference proteome</keyword>
<evidence type="ECO:0000256" key="1">
    <source>
        <dbReference type="ARBA" id="ARBA00022741"/>
    </source>
</evidence>
<sequence>MTVVQRAESLPERERAALPGEPAEQSLPALLLRNAERHAARPAFREKRSGIWRSWSWAEARDEIVALALGLQALGLGPDARLALLGCNNPRLYWSMLAAQMLGAVPVPLHPDSTPAEAEALLRASGAGFAIAEDQEQVDKLLAMRTRLPDLRQVVFVSARGLRDYDRDTLHAFDEVLHAGRSAGSGAALVRAAAETARTAPCILFHDGDGGDGEAPRPVLLSHGTVIARATAAAAVDRLGPQDSVLGTLPLCWIGDFMVSVAQALVCGFCTACAEGEETAPADMRELGPSYMLARPQDFDAIRARVDLRIADAGRLQRWLHSRAMAAAERALAEGRRPSLFWSLLILAPLRDALGLSRLRHAYAAGGALTPETLLWFRALGVNLKQAYGQTEAALFLALHRDGAVRPGTVGEALPGVELRIAGDGAVEYRLSEIASEAAQSAEDWRRSGDAGRFDAGSGQLVILDRAADLGRLGDGGLFAPGAVENRLTAQPHILYAVVLGDGRPFCTALLNIDPEAVGKWAEREEIVTTSYQELAGHPRVHDLLRQEVEAVNRSLSADADLAGCRVRRFLVLHKELDADDGELTRLGQLRRDAIAARYAPLVEALYGEARSVHAEIEVSYEDGSGGSLAATLEIRDTAEDAPAPHGRAA</sequence>
<keyword evidence="2" id="KW-0067">ATP-binding</keyword>
<dbReference type="Pfam" id="PF00501">
    <property type="entry name" value="AMP-binding"/>
    <property type="match status" value="1"/>
</dbReference>
<dbReference type="InterPro" id="IPR000873">
    <property type="entry name" value="AMP-dep_synth/lig_dom"/>
</dbReference>
<evidence type="ECO:0000256" key="2">
    <source>
        <dbReference type="ARBA" id="ARBA00022840"/>
    </source>
</evidence>
<dbReference type="InterPro" id="IPR042099">
    <property type="entry name" value="ANL_N_sf"/>
</dbReference>
<dbReference type="Pfam" id="PF23562">
    <property type="entry name" value="AMP-binding_C_3"/>
    <property type="match status" value="1"/>
</dbReference>
<gene>
    <name evidence="4" type="ORF">ACFOGJ_14880</name>
</gene>
<dbReference type="Gene3D" id="3.40.50.12780">
    <property type="entry name" value="N-terminal domain of ligase-like"/>
    <property type="match status" value="1"/>
</dbReference>
<accession>A0ABV7L2L2</accession>
<name>A0ABV7L2L2_9PROT</name>
<dbReference type="Proteomes" id="UP001595528">
    <property type="component" value="Unassembled WGS sequence"/>
</dbReference>
<dbReference type="SUPFAM" id="SSF56801">
    <property type="entry name" value="Acetyl-CoA synthetase-like"/>
    <property type="match status" value="1"/>
</dbReference>
<proteinExistence type="predicted"/>
<dbReference type="RefSeq" id="WP_379901719.1">
    <property type="nucleotide sequence ID" value="NZ_JBHRTR010000028.1"/>
</dbReference>
<dbReference type="PANTHER" id="PTHR43272:SF33">
    <property type="entry name" value="AMP-BINDING DOMAIN-CONTAINING PROTEIN-RELATED"/>
    <property type="match status" value="1"/>
</dbReference>
<dbReference type="PANTHER" id="PTHR43272">
    <property type="entry name" value="LONG-CHAIN-FATTY-ACID--COA LIGASE"/>
    <property type="match status" value="1"/>
</dbReference>